<dbReference type="Proteomes" id="UP000230202">
    <property type="component" value="Unassembled WGS sequence"/>
</dbReference>
<evidence type="ECO:0000313" key="4">
    <source>
        <dbReference type="Proteomes" id="UP000230202"/>
    </source>
</evidence>
<feature type="chain" id="PRO_5014815673" evidence="2">
    <location>
        <begin position="23"/>
        <end position="142"/>
    </location>
</feature>
<reference evidence="3" key="1">
    <citation type="journal article" date="2017" name="MBio">
        <title>Type VI secretion-mediated competition in the bee gut microbiome.</title>
        <authorList>
            <person name="Steele M.I."/>
            <person name="Kwong W.K."/>
            <person name="Powell J.E."/>
            <person name="Whiteley M."/>
            <person name="Moran N.A."/>
        </authorList>
    </citation>
    <scope>NUCLEOTIDE SEQUENCE [LARGE SCALE GENOMIC DNA]</scope>
    <source>
        <strain evidence="3">WkB273</strain>
    </source>
</reference>
<comment type="caution">
    <text evidence="3">The sequence shown here is derived from an EMBL/GenBank/DDBJ whole genome shotgun (WGS) entry which is preliminary data.</text>
</comment>
<keyword evidence="1" id="KW-0175">Coiled coil</keyword>
<evidence type="ECO:0000313" key="3">
    <source>
        <dbReference type="EMBL" id="PIT38576.1"/>
    </source>
</evidence>
<evidence type="ECO:0000256" key="1">
    <source>
        <dbReference type="SAM" id="Coils"/>
    </source>
</evidence>
<evidence type="ECO:0000256" key="2">
    <source>
        <dbReference type="SAM" id="SignalP"/>
    </source>
</evidence>
<dbReference type="RefSeq" id="WP_100152477.1">
    <property type="nucleotide sequence ID" value="NZ_MEIL01000029.1"/>
</dbReference>
<name>A0A2N9X5X3_9NEIS</name>
<dbReference type="EMBL" id="MEIL01000029">
    <property type="protein sequence ID" value="PIT38576.1"/>
    <property type="molecule type" value="Genomic_DNA"/>
</dbReference>
<gene>
    <name evidence="3" type="ORF">BHC54_08580</name>
</gene>
<keyword evidence="2" id="KW-0732">Signal</keyword>
<feature type="coiled-coil region" evidence="1">
    <location>
        <begin position="34"/>
        <end position="68"/>
    </location>
</feature>
<accession>A0A2N9X5X3</accession>
<sequence length="142" mass="16310">MQILKSVLLITTIFTLANTALAASHQPTDESYINDDAERIMSQMLHQQQQIEKEIENLSASIQQDENQVKLFKNCKQPECHQYSETTSFRLEPNHQFTYQNQVSKDGRSKSISRSGRLIQNKNNQTLILDNAAGQPEIYLKQ</sequence>
<keyword evidence="4" id="KW-1185">Reference proteome</keyword>
<feature type="signal peptide" evidence="2">
    <location>
        <begin position="1"/>
        <end position="22"/>
    </location>
</feature>
<proteinExistence type="predicted"/>
<protein>
    <submittedName>
        <fullName evidence="3">Uncharacterized protein</fullName>
    </submittedName>
</protein>
<organism evidence="3 4">
    <name type="scientific">Snodgrassella alvi</name>
    <dbReference type="NCBI Taxonomy" id="1196083"/>
    <lineage>
        <taxon>Bacteria</taxon>
        <taxon>Pseudomonadati</taxon>
        <taxon>Pseudomonadota</taxon>
        <taxon>Betaproteobacteria</taxon>
        <taxon>Neisseriales</taxon>
        <taxon>Neisseriaceae</taxon>
        <taxon>Snodgrassella</taxon>
    </lineage>
</organism>
<dbReference type="AlphaFoldDB" id="A0A2N9X5X3"/>